<gene>
    <name evidence="2" type="ORF">GCM10023203_22200</name>
</gene>
<sequence>MTRQLPCPGTPEFSLATASMHVDTSAALDVLVLTCRDGDCLAQWTPAPVERDGRLVIALSIEVCPACGSSTWEVTEVQVAGSPSAQVRRRRQNRRSHRSSHSGRGF</sequence>
<keyword evidence="3" id="KW-1185">Reference proteome</keyword>
<evidence type="ECO:0000313" key="3">
    <source>
        <dbReference type="Proteomes" id="UP001500457"/>
    </source>
</evidence>
<name>A0ABP9E8E8_9PSEU</name>
<dbReference type="Proteomes" id="UP001500457">
    <property type="component" value="Unassembled WGS sequence"/>
</dbReference>
<dbReference type="EMBL" id="BAABHQ010000004">
    <property type="protein sequence ID" value="GAA4872121.1"/>
    <property type="molecule type" value="Genomic_DNA"/>
</dbReference>
<proteinExistence type="predicted"/>
<protein>
    <submittedName>
        <fullName evidence="2">Uncharacterized protein</fullName>
    </submittedName>
</protein>
<evidence type="ECO:0000313" key="2">
    <source>
        <dbReference type="EMBL" id="GAA4872121.1"/>
    </source>
</evidence>
<feature type="region of interest" description="Disordered" evidence="1">
    <location>
        <begin position="78"/>
        <end position="106"/>
    </location>
</feature>
<comment type="caution">
    <text evidence="2">The sequence shown here is derived from an EMBL/GenBank/DDBJ whole genome shotgun (WGS) entry which is preliminary data.</text>
</comment>
<organism evidence="2 3">
    <name type="scientific">Actinomycetospora straminea</name>
    <dbReference type="NCBI Taxonomy" id="663607"/>
    <lineage>
        <taxon>Bacteria</taxon>
        <taxon>Bacillati</taxon>
        <taxon>Actinomycetota</taxon>
        <taxon>Actinomycetes</taxon>
        <taxon>Pseudonocardiales</taxon>
        <taxon>Pseudonocardiaceae</taxon>
        <taxon>Actinomycetospora</taxon>
    </lineage>
</organism>
<feature type="compositionally biased region" description="Basic residues" evidence="1">
    <location>
        <begin position="87"/>
        <end position="106"/>
    </location>
</feature>
<accession>A0ABP9E8E8</accession>
<evidence type="ECO:0000256" key="1">
    <source>
        <dbReference type="SAM" id="MobiDB-lite"/>
    </source>
</evidence>
<reference evidence="3" key="1">
    <citation type="journal article" date="2019" name="Int. J. Syst. Evol. Microbiol.">
        <title>The Global Catalogue of Microorganisms (GCM) 10K type strain sequencing project: providing services to taxonomists for standard genome sequencing and annotation.</title>
        <authorList>
            <consortium name="The Broad Institute Genomics Platform"/>
            <consortium name="The Broad Institute Genome Sequencing Center for Infectious Disease"/>
            <person name="Wu L."/>
            <person name="Ma J."/>
        </authorList>
    </citation>
    <scope>NUCLEOTIDE SEQUENCE [LARGE SCALE GENOMIC DNA]</scope>
    <source>
        <strain evidence="3">JCM 17983</strain>
    </source>
</reference>